<dbReference type="Pfam" id="PF00041">
    <property type="entry name" value="fn3"/>
    <property type="match status" value="1"/>
</dbReference>
<reference evidence="2" key="1">
    <citation type="journal article" date="2013" name="BMC Genomics">
        <title>Unscrambling butterfly oogenesis.</title>
        <authorList>
            <person name="Carter J.M."/>
            <person name="Baker S.C."/>
            <person name="Pink R."/>
            <person name="Carter D.R."/>
            <person name="Collins A."/>
            <person name="Tomlin J."/>
            <person name="Gibbs M."/>
            <person name="Breuker C.J."/>
        </authorList>
    </citation>
    <scope>NUCLEOTIDE SEQUENCE</scope>
    <source>
        <tissue evidence="2">Ovary</tissue>
    </source>
</reference>
<sequence>MDGVLRLAYAGLDTEAIIRELIPGREYKVWVTPCNKVGSGPPSPLLKFTTACAPPDAPEAPVVEVLSPRIVRVQWTAPANNGSPIADFRLEASAANVDYAEVYRGLETVCTVTNLTPFTPYFFRVRACNAA</sequence>
<dbReference type="InterPro" id="IPR050617">
    <property type="entry name" value="E3_ligase_FN3/SPRY"/>
</dbReference>
<dbReference type="SMART" id="SM00060">
    <property type="entry name" value="FN3"/>
    <property type="match status" value="1"/>
</dbReference>
<evidence type="ECO:0000259" key="1">
    <source>
        <dbReference type="PROSITE" id="PS50853"/>
    </source>
</evidence>
<dbReference type="AlphaFoldDB" id="S4NZF7"/>
<feature type="domain" description="Fibronectin type-III" evidence="1">
    <location>
        <begin position="1"/>
        <end position="56"/>
    </location>
</feature>
<accession>S4NZF7</accession>
<dbReference type="Gene3D" id="2.60.40.10">
    <property type="entry name" value="Immunoglobulins"/>
    <property type="match status" value="2"/>
</dbReference>
<dbReference type="PANTHER" id="PTHR24099:SF11">
    <property type="entry name" value="FIBRONECTIN TYPE III DOMAIN-CONTAINING 3BA-RELATED"/>
    <property type="match status" value="1"/>
</dbReference>
<dbReference type="InterPro" id="IPR036116">
    <property type="entry name" value="FN3_sf"/>
</dbReference>
<dbReference type="PANTHER" id="PTHR24099">
    <property type="entry name" value="E3 UBIQUITIN-PROTEIN LIGASE TRIM36-RELATED"/>
    <property type="match status" value="1"/>
</dbReference>
<protein>
    <submittedName>
        <fullName evidence="2">Fibronectin type-III domain-containing protein 3a</fullName>
    </submittedName>
</protein>
<proteinExistence type="predicted"/>
<dbReference type="PROSITE" id="PS50853">
    <property type="entry name" value="FN3"/>
    <property type="match status" value="2"/>
</dbReference>
<dbReference type="EMBL" id="GAIX01013410">
    <property type="protein sequence ID" value="JAA79150.1"/>
    <property type="molecule type" value="Transcribed_RNA"/>
</dbReference>
<organism evidence="2">
    <name type="scientific">Pararge aegeria</name>
    <name type="common">speckled wood butterfly</name>
    <dbReference type="NCBI Taxonomy" id="116150"/>
    <lineage>
        <taxon>Eukaryota</taxon>
        <taxon>Metazoa</taxon>
        <taxon>Ecdysozoa</taxon>
        <taxon>Arthropoda</taxon>
        <taxon>Hexapoda</taxon>
        <taxon>Insecta</taxon>
        <taxon>Pterygota</taxon>
        <taxon>Neoptera</taxon>
        <taxon>Endopterygota</taxon>
        <taxon>Lepidoptera</taxon>
        <taxon>Glossata</taxon>
        <taxon>Ditrysia</taxon>
        <taxon>Papilionoidea</taxon>
        <taxon>Nymphalidae</taxon>
        <taxon>Satyrinae</taxon>
        <taxon>Satyrini</taxon>
        <taxon>Parargina</taxon>
        <taxon>Pararge</taxon>
    </lineage>
</organism>
<feature type="non-terminal residue" evidence="2">
    <location>
        <position position="131"/>
    </location>
</feature>
<evidence type="ECO:0000313" key="2">
    <source>
        <dbReference type="EMBL" id="JAA79150.1"/>
    </source>
</evidence>
<reference evidence="2" key="2">
    <citation type="submission" date="2013-05" db="EMBL/GenBank/DDBJ databases">
        <authorList>
            <person name="Carter J.-M."/>
            <person name="Baker S.C."/>
            <person name="Pink R."/>
            <person name="Carter D.R.F."/>
            <person name="Collins A."/>
            <person name="Tomlin J."/>
            <person name="Gibbs M."/>
            <person name="Breuker C.J."/>
        </authorList>
    </citation>
    <scope>NUCLEOTIDE SEQUENCE</scope>
    <source>
        <tissue evidence="2">Ovary</tissue>
    </source>
</reference>
<dbReference type="CDD" id="cd00063">
    <property type="entry name" value="FN3"/>
    <property type="match status" value="2"/>
</dbReference>
<dbReference type="InterPro" id="IPR013783">
    <property type="entry name" value="Ig-like_fold"/>
</dbReference>
<name>S4NZF7_9NEOP</name>
<feature type="domain" description="Fibronectin type-III" evidence="1">
    <location>
        <begin position="57"/>
        <end position="131"/>
    </location>
</feature>
<dbReference type="SUPFAM" id="SSF49265">
    <property type="entry name" value="Fibronectin type III"/>
    <property type="match status" value="1"/>
</dbReference>
<dbReference type="InterPro" id="IPR003961">
    <property type="entry name" value="FN3_dom"/>
</dbReference>